<name>A0A242NKZ3_9GAMM</name>
<dbReference type="EMBL" id="NARP01000003">
    <property type="protein sequence ID" value="OTQ01310.1"/>
    <property type="molecule type" value="Genomic_DNA"/>
</dbReference>
<keyword evidence="1" id="KW-1133">Transmembrane helix</keyword>
<proteinExistence type="predicted"/>
<evidence type="ECO:0000313" key="4">
    <source>
        <dbReference type="Proteomes" id="UP000194800"/>
    </source>
</evidence>
<accession>A0A242NKZ3</accession>
<dbReference type="OrthoDB" id="7559170at2"/>
<comment type="caution">
    <text evidence="2">The sequence shown here is derived from an EMBL/GenBank/DDBJ whole genome shotgun (WGS) entry which is preliminary data.</text>
</comment>
<dbReference type="PIRSF" id="PIRSF030959">
    <property type="entry name" value="UCP030959"/>
    <property type="match status" value="1"/>
</dbReference>
<dbReference type="InterPro" id="IPR011990">
    <property type="entry name" value="TPR-like_helical_dom_sf"/>
</dbReference>
<reference evidence="4 5" key="1">
    <citation type="submission" date="2017-03" db="EMBL/GenBank/DDBJ databases">
        <title>Comparative genomics of honeybee gut symbionts reveal geographically distinct and subgroup specific antibiotic resistance.</title>
        <authorList>
            <person name="Ludvigsen J."/>
            <person name="Porcellato D."/>
            <person name="Labee-Lund T.M."/>
            <person name="Amdam G.V."/>
            <person name="Rudi K."/>
        </authorList>
    </citation>
    <scope>NUCLEOTIDE SEQUENCE [LARGE SCALE GENOMIC DNA]</scope>
    <source>
        <strain evidence="2 5">A-7-12</strain>
        <strain evidence="3 4">A-9-12</strain>
    </source>
</reference>
<dbReference type="EMBL" id="NART01000014">
    <property type="protein sequence ID" value="OTQ10677.1"/>
    <property type="molecule type" value="Genomic_DNA"/>
</dbReference>
<dbReference type="RefSeq" id="WP_086271608.1">
    <property type="nucleotide sequence ID" value="NZ_CP132380.1"/>
</dbReference>
<dbReference type="Gene3D" id="1.25.40.10">
    <property type="entry name" value="Tetratricopeptide repeat domain"/>
    <property type="match status" value="1"/>
</dbReference>
<sequence>MPFLGIGLIGAIALFFAFHAIRTQQDRYWIYILFMVPLLGSIIYFAMIFLPELRSTPLGYQVESKLRKALDPERELREAQKQYEISQTTSTRIDLGKALVDNNRADEALIYYQQALTGIYATSPDILLQYAYALFMDHQYTKAKETLNFLREKNPDYKSNEGHLLYTKILVSLNEREQAKEEFEVLISYYPSLEAISFYLQTLIGWNNIDKANHVLQIIEQRLKHLPKHSKRLNTQWIKEIEQSKQKLNQLNNEVN</sequence>
<dbReference type="Proteomes" id="UP000194977">
    <property type="component" value="Unassembled WGS sequence"/>
</dbReference>
<gene>
    <name evidence="3" type="ORF">B6C91_04800</name>
    <name evidence="2" type="ORF">B6D08_01405</name>
</gene>
<keyword evidence="1" id="KW-0472">Membrane</keyword>
<evidence type="ECO:0000313" key="5">
    <source>
        <dbReference type="Proteomes" id="UP000194977"/>
    </source>
</evidence>
<protein>
    <submittedName>
        <fullName evidence="2">Uncharacterized protein</fullName>
    </submittedName>
</protein>
<organism evidence="2 5">
    <name type="scientific">Gilliamella apicola</name>
    <dbReference type="NCBI Taxonomy" id="1196095"/>
    <lineage>
        <taxon>Bacteria</taxon>
        <taxon>Pseudomonadati</taxon>
        <taxon>Pseudomonadota</taxon>
        <taxon>Gammaproteobacteria</taxon>
        <taxon>Orbales</taxon>
        <taxon>Orbaceae</taxon>
        <taxon>Gilliamella</taxon>
    </lineage>
</organism>
<evidence type="ECO:0000313" key="2">
    <source>
        <dbReference type="EMBL" id="OTQ01310.1"/>
    </source>
</evidence>
<dbReference type="AlphaFoldDB" id="A0A242NKZ3"/>
<keyword evidence="4" id="KW-1185">Reference proteome</keyword>
<dbReference type="Proteomes" id="UP000194800">
    <property type="component" value="Unassembled WGS sequence"/>
</dbReference>
<feature type="transmembrane region" description="Helical" evidence="1">
    <location>
        <begin position="30"/>
        <end position="50"/>
    </location>
</feature>
<evidence type="ECO:0000256" key="1">
    <source>
        <dbReference type="SAM" id="Phobius"/>
    </source>
</evidence>
<evidence type="ECO:0000313" key="3">
    <source>
        <dbReference type="EMBL" id="OTQ10677.1"/>
    </source>
</evidence>
<dbReference type="InterPro" id="IPR014562">
    <property type="entry name" value="UCP030959_TPR_rpt-cont"/>
</dbReference>
<keyword evidence="1" id="KW-0812">Transmembrane</keyword>
<dbReference type="SUPFAM" id="SSF48452">
    <property type="entry name" value="TPR-like"/>
    <property type="match status" value="1"/>
</dbReference>